<dbReference type="RefSeq" id="WP_376802649.1">
    <property type="nucleotide sequence ID" value="NZ_DBNB01000030.1"/>
</dbReference>
<dbReference type="Proteomes" id="UP000192872">
    <property type="component" value="Unassembled WGS sequence"/>
</dbReference>
<comment type="caution">
    <text evidence="1">The sequence shown here is derived from an EMBL/GenBank/DDBJ whole genome shotgun (WGS) entry which is preliminary data.</text>
</comment>
<name>A0A1W9HT86_9HYPH</name>
<dbReference type="Pfam" id="PF05013">
    <property type="entry name" value="FGase"/>
    <property type="match status" value="1"/>
</dbReference>
<proteinExistence type="predicted"/>
<dbReference type="GO" id="GO:0016787">
    <property type="term" value="F:hydrolase activity"/>
    <property type="evidence" value="ECO:0007669"/>
    <property type="project" value="UniProtKB-KW"/>
</dbReference>
<reference evidence="1 2" key="1">
    <citation type="journal article" date="2017" name="Water Res.">
        <title>Comammox in drinking water systems.</title>
        <authorList>
            <person name="Wang Y."/>
            <person name="Ma L."/>
            <person name="Mao Y."/>
            <person name="Jiang X."/>
            <person name="Xia Y."/>
            <person name="Yu K."/>
            <person name="Li B."/>
            <person name="Zhang T."/>
        </authorList>
    </citation>
    <scope>NUCLEOTIDE SEQUENCE [LARGE SCALE GENOMIC DNA]</scope>
    <source>
        <strain evidence="1">SG_bin8</strain>
    </source>
</reference>
<dbReference type="InterPro" id="IPR007709">
    <property type="entry name" value="N-FG_amidohydro"/>
</dbReference>
<gene>
    <name evidence="1" type="ORF">A4S15_13540</name>
</gene>
<sequence length="295" mass="32841">MDYSDPLERPAFDIMEPQMLRAPVIFNSPHSGNHYPKSFLAASRLDALTLRRSEDAFVDELFAGVVERGAPLMRAHFPRAFLDVNREPYELDPRMFSGRLPAFANTRSLRVAGGLGTIARVVADAEEIYASPLKVNEALARIDLFHKPYHAALNGLMKRLRQTFGYMVLVDCHSMPSVVRQGGERMRADFIIGDRHGTSCACELSDHVELTLTRLGYSVLRNKPYAGGYITEQYGTPAIGWHAIQIEINRALYLDETTCTKTADFERLQAHLMILAETLIALDTPLSDSAAAAAE</sequence>
<accession>A0A1W9HT86</accession>
<keyword evidence="1" id="KW-0378">Hydrolase</keyword>
<dbReference type="STRING" id="1827387.A4S15_13540"/>
<dbReference type="AlphaFoldDB" id="A0A1W9HT86"/>
<organism evidence="1 2">
    <name type="scientific">Candidatus Raskinella chloraquaticus</name>
    <dbReference type="NCBI Taxonomy" id="1951219"/>
    <lineage>
        <taxon>Bacteria</taxon>
        <taxon>Pseudomonadati</taxon>
        <taxon>Pseudomonadota</taxon>
        <taxon>Alphaproteobacteria</taxon>
        <taxon>Hyphomicrobiales</taxon>
        <taxon>Phreatobacteraceae</taxon>
        <taxon>Candidatus Raskinella</taxon>
    </lineage>
</organism>
<dbReference type="SUPFAM" id="SSF53187">
    <property type="entry name" value="Zn-dependent exopeptidases"/>
    <property type="match status" value="1"/>
</dbReference>
<evidence type="ECO:0000313" key="2">
    <source>
        <dbReference type="Proteomes" id="UP000192872"/>
    </source>
</evidence>
<evidence type="ECO:0000313" key="1">
    <source>
        <dbReference type="EMBL" id="OQW50675.1"/>
    </source>
</evidence>
<dbReference type="EMBL" id="LWDL01000025">
    <property type="protein sequence ID" value="OQW50675.1"/>
    <property type="molecule type" value="Genomic_DNA"/>
</dbReference>
<dbReference type="Gene3D" id="3.40.630.40">
    <property type="entry name" value="Zn-dependent exopeptidases"/>
    <property type="match status" value="1"/>
</dbReference>
<protein>
    <submittedName>
        <fullName evidence="1">N-formylglutamate amidohydrolase</fullName>
    </submittedName>
</protein>